<proteinExistence type="predicted"/>
<dbReference type="Pfam" id="PF20648">
    <property type="entry name" value="DUF6809"/>
    <property type="match status" value="1"/>
</dbReference>
<dbReference type="Proteomes" id="UP000637643">
    <property type="component" value="Unassembled WGS sequence"/>
</dbReference>
<dbReference type="RefSeq" id="WP_189029660.1">
    <property type="nucleotide sequence ID" value="NZ_BMKR01000027.1"/>
</dbReference>
<name>A0A917FR58_9BACL</name>
<organism evidence="1 2">
    <name type="scientific">Paenibacillus albidus</name>
    <dbReference type="NCBI Taxonomy" id="2041023"/>
    <lineage>
        <taxon>Bacteria</taxon>
        <taxon>Bacillati</taxon>
        <taxon>Bacillota</taxon>
        <taxon>Bacilli</taxon>
        <taxon>Bacillales</taxon>
        <taxon>Paenibacillaceae</taxon>
        <taxon>Paenibacillus</taxon>
    </lineage>
</organism>
<accession>A0A917FR58</accession>
<evidence type="ECO:0000313" key="1">
    <source>
        <dbReference type="EMBL" id="GGF98813.1"/>
    </source>
</evidence>
<protein>
    <submittedName>
        <fullName evidence="1">Uncharacterized protein</fullName>
    </submittedName>
</protein>
<evidence type="ECO:0000313" key="2">
    <source>
        <dbReference type="Proteomes" id="UP000637643"/>
    </source>
</evidence>
<dbReference type="EMBL" id="BMKR01000027">
    <property type="protein sequence ID" value="GGF98813.1"/>
    <property type="molecule type" value="Genomic_DNA"/>
</dbReference>
<sequence length="90" mass="10410">MSILEDLYYGNLRPNESMKSCDPRAKEINKKLSDAMQIYQTSLSKDDFEQLEEMLDWVGELNSMHTAAAFVEGYRIGALMMIDVIKHKDF</sequence>
<reference evidence="1" key="2">
    <citation type="submission" date="2020-09" db="EMBL/GenBank/DDBJ databases">
        <authorList>
            <person name="Sun Q."/>
            <person name="Zhou Y."/>
        </authorList>
    </citation>
    <scope>NUCLEOTIDE SEQUENCE</scope>
    <source>
        <strain evidence="1">CGMCC 1.16134</strain>
    </source>
</reference>
<gene>
    <name evidence="1" type="ORF">GCM10010912_49450</name>
</gene>
<reference evidence="1" key="1">
    <citation type="journal article" date="2014" name="Int. J. Syst. Evol. Microbiol.">
        <title>Complete genome sequence of Corynebacterium casei LMG S-19264T (=DSM 44701T), isolated from a smear-ripened cheese.</title>
        <authorList>
            <consortium name="US DOE Joint Genome Institute (JGI-PGF)"/>
            <person name="Walter F."/>
            <person name="Albersmeier A."/>
            <person name="Kalinowski J."/>
            <person name="Ruckert C."/>
        </authorList>
    </citation>
    <scope>NUCLEOTIDE SEQUENCE</scope>
    <source>
        <strain evidence="1">CGMCC 1.16134</strain>
    </source>
</reference>
<dbReference type="InterPro" id="IPR049215">
    <property type="entry name" value="DUF6809"/>
</dbReference>
<comment type="caution">
    <text evidence="1">The sequence shown here is derived from an EMBL/GenBank/DDBJ whole genome shotgun (WGS) entry which is preliminary data.</text>
</comment>
<dbReference type="AlphaFoldDB" id="A0A917FR58"/>
<keyword evidence="2" id="KW-1185">Reference proteome</keyword>